<protein>
    <submittedName>
        <fullName evidence="2">Glycosyltransferase family 2 protein</fullName>
    </submittedName>
</protein>
<name>A0A3M9MGA2_9BACT</name>
<evidence type="ECO:0000313" key="2">
    <source>
        <dbReference type="EMBL" id="RNI24546.1"/>
    </source>
</evidence>
<keyword evidence="3" id="KW-1185">Reference proteome</keyword>
<proteinExistence type="predicted"/>
<dbReference type="OrthoDB" id="6307329at2"/>
<dbReference type="PANTHER" id="PTHR22916">
    <property type="entry name" value="GLYCOSYLTRANSFERASE"/>
    <property type="match status" value="1"/>
</dbReference>
<dbReference type="AlphaFoldDB" id="A0A3M9MGA2"/>
<dbReference type="InterPro" id="IPR029044">
    <property type="entry name" value="Nucleotide-diphossugar_trans"/>
</dbReference>
<dbReference type="InterPro" id="IPR001173">
    <property type="entry name" value="Glyco_trans_2-like"/>
</dbReference>
<dbReference type="CDD" id="cd00761">
    <property type="entry name" value="Glyco_tranf_GTA_type"/>
    <property type="match status" value="1"/>
</dbReference>
<dbReference type="Gene3D" id="3.90.550.10">
    <property type="entry name" value="Spore Coat Polysaccharide Biosynthesis Protein SpsA, Chain A"/>
    <property type="match status" value="1"/>
</dbReference>
<evidence type="ECO:0000313" key="3">
    <source>
        <dbReference type="Proteomes" id="UP000272117"/>
    </source>
</evidence>
<evidence type="ECO:0000259" key="1">
    <source>
        <dbReference type="Pfam" id="PF00535"/>
    </source>
</evidence>
<organism evidence="2 3">
    <name type="scientific">Rufibacter latericius</name>
    <dbReference type="NCBI Taxonomy" id="2487040"/>
    <lineage>
        <taxon>Bacteria</taxon>
        <taxon>Pseudomonadati</taxon>
        <taxon>Bacteroidota</taxon>
        <taxon>Cytophagia</taxon>
        <taxon>Cytophagales</taxon>
        <taxon>Hymenobacteraceae</taxon>
        <taxon>Rufibacter</taxon>
    </lineage>
</organism>
<dbReference type="EMBL" id="RJJD01000011">
    <property type="protein sequence ID" value="RNI24546.1"/>
    <property type="molecule type" value="Genomic_DNA"/>
</dbReference>
<dbReference type="SUPFAM" id="SSF53448">
    <property type="entry name" value="Nucleotide-diphospho-sugar transferases"/>
    <property type="match status" value="1"/>
</dbReference>
<comment type="caution">
    <text evidence="2">The sequence shown here is derived from an EMBL/GenBank/DDBJ whole genome shotgun (WGS) entry which is preliminary data.</text>
</comment>
<reference evidence="2 3" key="1">
    <citation type="submission" date="2018-11" db="EMBL/GenBank/DDBJ databases">
        <title>Rufibacter latericius sp. nov., isolated from water in Baiyang Lake.</title>
        <authorList>
            <person name="Yang Y."/>
        </authorList>
    </citation>
    <scope>NUCLEOTIDE SEQUENCE [LARGE SCALE GENOMIC DNA]</scope>
    <source>
        <strain evidence="2 3">R-22-1c-1</strain>
    </source>
</reference>
<gene>
    <name evidence="2" type="ORF">EFB08_16670</name>
</gene>
<dbReference type="RefSeq" id="WP_123128104.1">
    <property type="nucleotide sequence ID" value="NZ_RJJD01000011.1"/>
</dbReference>
<dbReference type="Proteomes" id="UP000272117">
    <property type="component" value="Unassembled WGS sequence"/>
</dbReference>
<dbReference type="GO" id="GO:0016758">
    <property type="term" value="F:hexosyltransferase activity"/>
    <property type="evidence" value="ECO:0007669"/>
    <property type="project" value="UniProtKB-ARBA"/>
</dbReference>
<keyword evidence="2" id="KW-0808">Transferase</keyword>
<sequence>MSTVSSPLVSVIIAFLNEERFLTEAIESVLRQEYDHWELLLVDDGSTDKSTRLAKDFAARFPGKVFYYEHSGHQNKGLSASRNYGLSKAKGQYVAILDADDVWLPGKLANQVAIFKQHPEVAMIAEASEYWYSWEDDGKENVSIAVGAPQDKTYDPPALLEHLYPLGKGAAPVPSGLILETEAFRRLGGFEDSFRKEYGLYEDQAFLSKMYLKEKVYVSSACNNRYRQRPESIVSSVHADGKYHAVRKFFLHWLQEYLQKEQIQDKTTRSLLQKALFPYEFPRLYFLSHKLLRKLKRF</sequence>
<dbReference type="Pfam" id="PF00535">
    <property type="entry name" value="Glycos_transf_2"/>
    <property type="match status" value="1"/>
</dbReference>
<accession>A0A3M9MGA2</accession>
<feature type="domain" description="Glycosyltransferase 2-like" evidence="1">
    <location>
        <begin position="10"/>
        <end position="123"/>
    </location>
</feature>